<sequence length="117" mass="13117">MKPSTVLALALPTALAFDQKCDFRPVNGGNPPGQTLNRWTITGKDIGEKVAGDVFRNGIKNNLKCNFWDWDCKSDGNRGLKLAFLMTNWCSRKQVNEAWWFATKNGFGPMFCEGRNA</sequence>
<dbReference type="OrthoDB" id="5024498at2759"/>
<protein>
    <submittedName>
        <fullName evidence="2">Uncharacterized protein</fullName>
    </submittedName>
</protein>
<keyword evidence="3" id="KW-1185">Reference proteome</keyword>
<gene>
    <name evidence="2" type="ORF">FLONG3_5442</name>
</gene>
<accession>A0A395SU89</accession>
<feature type="chain" id="PRO_5017450903" evidence="1">
    <location>
        <begin position="17"/>
        <end position="117"/>
    </location>
</feature>
<keyword evidence="1" id="KW-0732">Signal</keyword>
<reference evidence="2 3" key="1">
    <citation type="journal article" date="2018" name="PLoS Pathog.">
        <title>Evolution of structural diversity of trichothecenes, a family of toxins produced by plant pathogenic and entomopathogenic fungi.</title>
        <authorList>
            <person name="Proctor R.H."/>
            <person name="McCormick S.P."/>
            <person name="Kim H.S."/>
            <person name="Cardoza R.E."/>
            <person name="Stanley A.M."/>
            <person name="Lindo L."/>
            <person name="Kelly A."/>
            <person name="Brown D.W."/>
            <person name="Lee T."/>
            <person name="Vaughan M.M."/>
            <person name="Alexander N.J."/>
            <person name="Busman M."/>
            <person name="Gutierrez S."/>
        </authorList>
    </citation>
    <scope>NUCLEOTIDE SEQUENCE [LARGE SCALE GENOMIC DNA]</scope>
    <source>
        <strain evidence="2 3">NRRL 20695</strain>
    </source>
</reference>
<organism evidence="2 3">
    <name type="scientific">Fusarium longipes</name>
    <dbReference type="NCBI Taxonomy" id="694270"/>
    <lineage>
        <taxon>Eukaryota</taxon>
        <taxon>Fungi</taxon>
        <taxon>Dikarya</taxon>
        <taxon>Ascomycota</taxon>
        <taxon>Pezizomycotina</taxon>
        <taxon>Sordariomycetes</taxon>
        <taxon>Hypocreomycetidae</taxon>
        <taxon>Hypocreales</taxon>
        <taxon>Nectriaceae</taxon>
        <taxon>Fusarium</taxon>
    </lineage>
</organism>
<dbReference type="Proteomes" id="UP000266234">
    <property type="component" value="Unassembled WGS sequence"/>
</dbReference>
<name>A0A395SU89_9HYPO</name>
<evidence type="ECO:0000256" key="1">
    <source>
        <dbReference type="SAM" id="SignalP"/>
    </source>
</evidence>
<feature type="signal peptide" evidence="1">
    <location>
        <begin position="1"/>
        <end position="16"/>
    </location>
</feature>
<evidence type="ECO:0000313" key="3">
    <source>
        <dbReference type="Proteomes" id="UP000266234"/>
    </source>
</evidence>
<comment type="caution">
    <text evidence="2">The sequence shown here is derived from an EMBL/GenBank/DDBJ whole genome shotgun (WGS) entry which is preliminary data.</text>
</comment>
<dbReference type="AlphaFoldDB" id="A0A395SU89"/>
<evidence type="ECO:0000313" key="2">
    <source>
        <dbReference type="EMBL" id="RGP76051.1"/>
    </source>
</evidence>
<proteinExistence type="predicted"/>
<dbReference type="EMBL" id="PXOG01000118">
    <property type="protein sequence ID" value="RGP76051.1"/>
    <property type="molecule type" value="Genomic_DNA"/>
</dbReference>